<dbReference type="Gene3D" id="1.10.8.60">
    <property type="match status" value="1"/>
</dbReference>
<reference evidence="6" key="1">
    <citation type="submission" date="2016-09" db="EMBL/GenBank/DDBJ databases">
        <authorList>
            <person name="Varghese N."/>
            <person name="Submissions S."/>
        </authorList>
    </citation>
    <scope>NUCLEOTIDE SEQUENCE [LARGE SCALE GENOMIC DNA]</scope>
    <source>
        <strain evidence="6">ANC 3699</strain>
    </source>
</reference>
<dbReference type="Gene3D" id="3.30.230.10">
    <property type="match status" value="1"/>
</dbReference>
<dbReference type="InterPro" id="IPR020568">
    <property type="entry name" value="Ribosomal_Su5_D2-typ_SF"/>
</dbReference>
<dbReference type="InterPro" id="IPR008269">
    <property type="entry name" value="Lon_proteolytic"/>
</dbReference>
<dbReference type="Proteomes" id="UP000242317">
    <property type="component" value="Unassembled WGS sequence"/>
</dbReference>
<dbReference type="GO" id="GO:0004176">
    <property type="term" value="F:ATP-dependent peptidase activity"/>
    <property type="evidence" value="ECO:0007669"/>
    <property type="project" value="UniProtKB-UniRule"/>
</dbReference>
<comment type="catalytic activity">
    <reaction evidence="2">
        <text>Hydrolysis of proteins in presence of ATP.</text>
        <dbReference type="EC" id="3.4.21.53"/>
    </reaction>
</comment>
<evidence type="ECO:0000256" key="3">
    <source>
        <dbReference type="SAM" id="MobiDB-lite"/>
    </source>
</evidence>
<dbReference type="EMBL" id="FMYK01000001">
    <property type="protein sequence ID" value="SDB84685.1"/>
    <property type="molecule type" value="Genomic_DNA"/>
</dbReference>
<feature type="region of interest" description="Disordered" evidence="3">
    <location>
        <begin position="849"/>
        <end position="905"/>
    </location>
</feature>
<dbReference type="AlphaFoldDB" id="A0A1G6GSK2"/>
<keyword evidence="6" id="KW-1185">Reference proteome</keyword>
<keyword evidence="1 2" id="KW-0645">Protease</keyword>
<dbReference type="GO" id="GO:0030163">
    <property type="term" value="P:protein catabolic process"/>
    <property type="evidence" value="ECO:0007669"/>
    <property type="project" value="InterPro"/>
</dbReference>
<dbReference type="GO" id="GO:0004252">
    <property type="term" value="F:serine-type endopeptidase activity"/>
    <property type="evidence" value="ECO:0007669"/>
    <property type="project" value="UniProtKB-UniRule"/>
</dbReference>
<keyword evidence="2" id="KW-0720">Serine protease</keyword>
<dbReference type="EC" id="3.4.21.53" evidence="2"/>
<accession>A0A1G6GSK2</accession>
<dbReference type="InterPro" id="IPR046843">
    <property type="entry name" value="LonB_AAA-LID"/>
</dbReference>
<sequence>MINNQKAAHNTITESQPLAQDYSIKPNPLTSPLKTNQISALQNTHIASTMQNTKLQVAQLTHFADLDKIPSSTRRINALNDFLGQDRAKASVEAGLSLPYSGYNIFAVGTAGLGKRTMIKRLLNQHAKNLPTPSDWVYVNNFQDARQPLALELGAGQAPKFQKAMHDMWGAILQQLERRFSADTYHKQIEMIRGQVSQLQQDALLELTQEGESLSLKLVSKNEEHLFVPVHDVPIDEHSDKVASQEMSQHDIDALDPKIRMKMASNIRYMDKKLQRLGSTLGNMEDTARDQVIDLNHDIAKQVVEPKIQNIYKRFEGVEHLANYLKAYAKDIIEHVELILDREEDDFSPTTFNRVPARYQVNVITTHKANSGAPVIFEDFPTHYNLLGHVEQLTQMGTITTDFTLIRSGALHRANGGFLILEAEQMLEQAYAWQGLKRALKSGKLKLSSLEHMLTLTGSISIEPQSIPLTVKVILLAEPQIYYEILEYEPELGSVFKIRADFTDTLPRTEANEQAYMQLIADYVQRDKLRAFDRSALAALLTDSSRQAEDQKSLSLHASTLGDLIREAHHHAVQQDAKTVTAEHINMALQHRQYRLGYLRELYWQDLSRGTQLIETSGYRLGQINALSVIHYADVEFGLPSRLTASVYQGGGDILDIERSVELGGSLHAKGVLLMSSFLKAHFGRTQTLHFSAALAFEQSYGEVDGDSATVAELSALISAISQIPIDQSWAITGSMNQLGQVQPIGGVNAKIEGFFDACKLQGFSGSQGVIIPRQNMQHLMLRQEVIDAVNEGKFHIHAIDTIDQALEILMSRPVGVMDKDGQYSKGSIFAAVMQQLNYWQAVEDGEIEEPKKAKASKDKSAKAKAEKAKSDKEKKDKTTETNQSLTSKKARSKSCAGKFKAKKK</sequence>
<keyword evidence="2" id="KW-0378">Hydrolase</keyword>
<evidence type="ECO:0000313" key="6">
    <source>
        <dbReference type="Proteomes" id="UP000242317"/>
    </source>
</evidence>
<dbReference type="PROSITE" id="PS51786">
    <property type="entry name" value="LON_PROTEOLYTIC"/>
    <property type="match status" value="1"/>
</dbReference>
<gene>
    <name evidence="5" type="ORF">SAMN05421749_101330</name>
</gene>
<dbReference type="PANTHER" id="PTHR10046">
    <property type="entry name" value="ATP DEPENDENT LON PROTEASE FAMILY MEMBER"/>
    <property type="match status" value="1"/>
</dbReference>
<dbReference type="Pfam" id="PF05362">
    <property type="entry name" value="Lon_C"/>
    <property type="match status" value="1"/>
</dbReference>
<dbReference type="Pfam" id="PF13654">
    <property type="entry name" value="AAA_32"/>
    <property type="match status" value="1"/>
</dbReference>
<dbReference type="InterPro" id="IPR027065">
    <property type="entry name" value="Lon_Prtase"/>
</dbReference>
<evidence type="ECO:0000259" key="4">
    <source>
        <dbReference type="PROSITE" id="PS51786"/>
    </source>
</evidence>
<dbReference type="GO" id="GO:0006508">
    <property type="term" value="P:proteolysis"/>
    <property type="evidence" value="ECO:0007669"/>
    <property type="project" value="UniProtKB-KW"/>
</dbReference>
<name>A0A1G6GSK2_9GAMM</name>
<feature type="active site" evidence="2">
    <location>
        <position position="751"/>
    </location>
</feature>
<evidence type="ECO:0000256" key="2">
    <source>
        <dbReference type="PROSITE-ProRule" id="PRU01122"/>
    </source>
</evidence>
<dbReference type="SUPFAM" id="SSF54211">
    <property type="entry name" value="Ribosomal protein S5 domain 2-like"/>
    <property type="match status" value="1"/>
</dbReference>
<protein>
    <recommendedName>
        <fullName evidence="2">endopeptidase La</fullName>
        <ecNumber evidence="2">3.4.21.53</ecNumber>
    </recommendedName>
</protein>
<dbReference type="InterPro" id="IPR014721">
    <property type="entry name" value="Ribsml_uS5_D2-typ_fold_subgr"/>
</dbReference>
<comment type="similarity">
    <text evidence="2">Belongs to the peptidase S16 family.</text>
</comment>
<feature type="compositionally biased region" description="Basic and acidic residues" evidence="3">
    <location>
        <begin position="849"/>
        <end position="880"/>
    </location>
</feature>
<dbReference type="GO" id="GO:0005524">
    <property type="term" value="F:ATP binding"/>
    <property type="evidence" value="ECO:0007669"/>
    <property type="project" value="InterPro"/>
</dbReference>
<proteinExistence type="inferred from homology"/>
<dbReference type="Pfam" id="PF20436">
    <property type="entry name" value="LonB_AAA-LID"/>
    <property type="match status" value="1"/>
</dbReference>
<dbReference type="Pfam" id="PF20437">
    <property type="entry name" value="LonC_helical"/>
    <property type="match status" value="1"/>
</dbReference>
<dbReference type="InterPro" id="IPR027417">
    <property type="entry name" value="P-loop_NTPase"/>
</dbReference>
<dbReference type="InterPro" id="IPR041699">
    <property type="entry name" value="AAA_32"/>
</dbReference>
<organism evidence="5 6">
    <name type="scientific">Acinetobacter marinus</name>
    <dbReference type="NCBI Taxonomy" id="281375"/>
    <lineage>
        <taxon>Bacteria</taxon>
        <taxon>Pseudomonadati</taxon>
        <taxon>Pseudomonadota</taxon>
        <taxon>Gammaproteobacteria</taxon>
        <taxon>Moraxellales</taxon>
        <taxon>Moraxellaceae</taxon>
        <taxon>Acinetobacter</taxon>
    </lineage>
</organism>
<dbReference type="SUPFAM" id="SSF52540">
    <property type="entry name" value="P-loop containing nucleoside triphosphate hydrolases"/>
    <property type="match status" value="1"/>
</dbReference>
<dbReference type="PRINTS" id="PR00830">
    <property type="entry name" value="ENDOLAPTASE"/>
</dbReference>
<evidence type="ECO:0000313" key="5">
    <source>
        <dbReference type="EMBL" id="SDB84685.1"/>
    </source>
</evidence>
<feature type="active site" evidence="2">
    <location>
        <position position="708"/>
    </location>
</feature>
<feature type="domain" description="Lon proteolytic" evidence="4">
    <location>
        <begin position="618"/>
        <end position="813"/>
    </location>
</feature>
<evidence type="ECO:0000256" key="1">
    <source>
        <dbReference type="ARBA" id="ARBA00022670"/>
    </source>
</evidence>
<dbReference type="InterPro" id="IPR046844">
    <property type="entry name" value="Lon-like_helical"/>
</dbReference>
<dbReference type="Gene3D" id="3.40.50.300">
    <property type="entry name" value="P-loop containing nucleotide triphosphate hydrolases"/>
    <property type="match status" value="2"/>
</dbReference>